<feature type="transmembrane region" description="Helical" evidence="2">
    <location>
        <begin position="183"/>
        <end position="206"/>
    </location>
</feature>
<keyword evidence="2" id="KW-1133">Transmembrane helix</keyword>
<name>A0A167RJU7_CORFA</name>
<dbReference type="RefSeq" id="XP_018702540.1">
    <property type="nucleotide sequence ID" value="XM_018850052.1"/>
</dbReference>
<keyword evidence="2" id="KW-0472">Membrane</keyword>
<keyword evidence="2" id="KW-0812">Transmembrane</keyword>
<gene>
    <name evidence="3" type="ORF">ISF_06448</name>
</gene>
<dbReference type="OrthoDB" id="3692311at2759"/>
<dbReference type="GeneID" id="30022740"/>
<feature type="region of interest" description="Disordered" evidence="1">
    <location>
        <begin position="144"/>
        <end position="174"/>
    </location>
</feature>
<feature type="compositionally biased region" description="Gly residues" evidence="1">
    <location>
        <begin position="164"/>
        <end position="174"/>
    </location>
</feature>
<sequence>MAANVPNTFGLSCATYSLFYADKDLNSSAFLGCCEINPKSTPDWLCPEKNIRQMTYNPKAYPKIPVQMCLDPTAQWWSCAYIKVPFLGCCVEDPCRVGSCSKFKGARLAENKDTAKSFLDRATSIVPDPSAATVSATTIPATRIGAPTNLAPDATTTAAPSPSGPGGIGGGNGDGGSGIQPGVAAGIAVGAAAGAVGVALLILWLVRRKRSAAANQPADTGAPAVSEAPFSPDSQATAASPKRGMWRSSVWSRNSAVVPSSKYVQTPPTPSAPFPPAYQAVATQDASGPVELPTNVCFELPTEGSTRPMPGR</sequence>
<dbReference type="EMBL" id="AZHB01000017">
    <property type="protein sequence ID" value="OAA58665.1"/>
    <property type="molecule type" value="Genomic_DNA"/>
</dbReference>
<protein>
    <submittedName>
        <fullName evidence="3">Uncharacterized protein</fullName>
    </submittedName>
</protein>
<evidence type="ECO:0000256" key="1">
    <source>
        <dbReference type="SAM" id="MobiDB-lite"/>
    </source>
</evidence>
<dbReference type="STRING" id="1081104.A0A167RJU7"/>
<evidence type="ECO:0000313" key="3">
    <source>
        <dbReference type="EMBL" id="OAA58665.1"/>
    </source>
</evidence>
<dbReference type="AlphaFoldDB" id="A0A167RJU7"/>
<keyword evidence="4" id="KW-1185">Reference proteome</keyword>
<proteinExistence type="predicted"/>
<evidence type="ECO:0000313" key="4">
    <source>
        <dbReference type="Proteomes" id="UP000076744"/>
    </source>
</evidence>
<feature type="compositionally biased region" description="Low complexity" evidence="1">
    <location>
        <begin position="146"/>
        <end position="161"/>
    </location>
</feature>
<dbReference type="Proteomes" id="UP000076744">
    <property type="component" value="Unassembled WGS sequence"/>
</dbReference>
<accession>A0A167RJU7</accession>
<reference evidence="3 4" key="1">
    <citation type="journal article" date="2016" name="Genome Biol. Evol.">
        <title>Divergent and convergent evolution of fungal pathogenicity.</title>
        <authorList>
            <person name="Shang Y."/>
            <person name="Xiao G."/>
            <person name="Zheng P."/>
            <person name="Cen K."/>
            <person name="Zhan S."/>
            <person name="Wang C."/>
        </authorList>
    </citation>
    <scope>NUCLEOTIDE SEQUENCE [LARGE SCALE GENOMIC DNA]</scope>
    <source>
        <strain evidence="3 4">ARSEF 2679</strain>
    </source>
</reference>
<evidence type="ECO:0000256" key="2">
    <source>
        <dbReference type="SAM" id="Phobius"/>
    </source>
</evidence>
<feature type="region of interest" description="Disordered" evidence="1">
    <location>
        <begin position="215"/>
        <end position="248"/>
    </location>
</feature>
<comment type="caution">
    <text evidence="3">The sequence shown here is derived from an EMBL/GenBank/DDBJ whole genome shotgun (WGS) entry which is preliminary data.</text>
</comment>
<organism evidence="3 4">
    <name type="scientific">Cordyceps fumosorosea (strain ARSEF 2679)</name>
    <name type="common">Isaria fumosorosea</name>
    <dbReference type="NCBI Taxonomy" id="1081104"/>
    <lineage>
        <taxon>Eukaryota</taxon>
        <taxon>Fungi</taxon>
        <taxon>Dikarya</taxon>
        <taxon>Ascomycota</taxon>
        <taxon>Pezizomycotina</taxon>
        <taxon>Sordariomycetes</taxon>
        <taxon>Hypocreomycetidae</taxon>
        <taxon>Hypocreales</taxon>
        <taxon>Cordycipitaceae</taxon>
        <taxon>Cordyceps</taxon>
    </lineage>
</organism>